<keyword evidence="2" id="KW-1185">Reference proteome</keyword>
<evidence type="ECO:0000313" key="1">
    <source>
        <dbReference type="EMBL" id="CAH4029825.1"/>
    </source>
</evidence>
<organism evidence="1 2">
    <name type="scientific">Pieris brassicae</name>
    <name type="common">White butterfly</name>
    <name type="synonym">Large white butterfly</name>
    <dbReference type="NCBI Taxonomy" id="7116"/>
    <lineage>
        <taxon>Eukaryota</taxon>
        <taxon>Metazoa</taxon>
        <taxon>Ecdysozoa</taxon>
        <taxon>Arthropoda</taxon>
        <taxon>Hexapoda</taxon>
        <taxon>Insecta</taxon>
        <taxon>Pterygota</taxon>
        <taxon>Neoptera</taxon>
        <taxon>Endopterygota</taxon>
        <taxon>Lepidoptera</taxon>
        <taxon>Glossata</taxon>
        <taxon>Ditrysia</taxon>
        <taxon>Papilionoidea</taxon>
        <taxon>Pieridae</taxon>
        <taxon>Pierinae</taxon>
        <taxon>Pieris</taxon>
    </lineage>
</organism>
<dbReference type="Proteomes" id="UP001152562">
    <property type="component" value="Unassembled WGS sequence"/>
</dbReference>
<proteinExistence type="predicted"/>
<dbReference type="AlphaFoldDB" id="A0A9P0TG28"/>
<sequence>MSCLTVEEKDFEASQKFMLTIKDLKKDANGKMIRKIEDRINKGNWIEVWSAEDKEEEWQKLYCKVNFLQDDVVDNGVVDRKEFIRSHVALGIPKHEVIEAFRKIAYRKSHISWEEFETQYKLVLK</sequence>
<dbReference type="EMBL" id="CALOZG010000010">
    <property type="protein sequence ID" value="CAH4029825.1"/>
    <property type="molecule type" value="Genomic_DNA"/>
</dbReference>
<evidence type="ECO:0008006" key="3">
    <source>
        <dbReference type="Google" id="ProtNLM"/>
    </source>
</evidence>
<dbReference type="SUPFAM" id="SSF47473">
    <property type="entry name" value="EF-hand"/>
    <property type="match status" value="1"/>
</dbReference>
<comment type="caution">
    <text evidence="1">The sequence shown here is derived from an EMBL/GenBank/DDBJ whole genome shotgun (WGS) entry which is preliminary data.</text>
</comment>
<reference evidence="1" key="1">
    <citation type="submission" date="2022-05" db="EMBL/GenBank/DDBJ databases">
        <authorList>
            <person name="Okamura Y."/>
        </authorList>
    </citation>
    <scope>NUCLEOTIDE SEQUENCE</scope>
</reference>
<evidence type="ECO:0000313" key="2">
    <source>
        <dbReference type="Proteomes" id="UP001152562"/>
    </source>
</evidence>
<dbReference type="InterPro" id="IPR011992">
    <property type="entry name" value="EF-hand-dom_pair"/>
</dbReference>
<dbReference type="Gene3D" id="1.10.238.10">
    <property type="entry name" value="EF-hand"/>
    <property type="match status" value="1"/>
</dbReference>
<name>A0A9P0TG28_PIEBR</name>
<accession>A0A9P0TG28</accession>
<gene>
    <name evidence="1" type="ORF">PIBRA_LOCUS6533</name>
</gene>
<protein>
    <recommendedName>
        <fullName evidence="3">EF-hand domain-containing protein</fullName>
    </recommendedName>
</protein>